<feature type="transmembrane region" description="Helical" evidence="1">
    <location>
        <begin position="43"/>
        <end position="64"/>
    </location>
</feature>
<evidence type="ECO:0000256" key="1">
    <source>
        <dbReference type="SAM" id="Phobius"/>
    </source>
</evidence>
<dbReference type="EMBL" id="JAGPYM010000116">
    <property type="protein sequence ID" value="KAH6867210.1"/>
    <property type="molecule type" value="Genomic_DNA"/>
</dbReference>
<evidence type="ECO:0000313" key="3">
    <source>
        <dbReference type="Proteomes" id="UP000777438"/>
    </source>
</evidence>
<dbReference type="AlphaFoldDB" id="A0A9P8VNT3"/>
<reference evidence="2 3" key="1">
    <citation type="journal article" date="2021" name="Nat. Commun.">
        <title>Genetic determinants of endophytism in the Arabidopsis root mycobiome.</title>
        <authorList>
            <person name="Mesny F."/>
            <person name="Miyauchi S."/>
            <person name="Thiergart T."/>
            <person name="Pickel B."/>
            <person name="Atanasova L."/>
            <person name="Karlsson M."/>
            <person name="Huettel B."/>
            <person name="Barry K.W."/>
            <person name="Haridas S."/>
            <person name="Chen C."/>
            <person name="Bauer D."/>
            <person name="Andreopoulos W."/>
            <person name="Pangilinan J."/>
            <person name="LaButti K."/>
            <person name="Riley R."/>
            <person name="Lipzen A."/>
            <person name="Clum A."/>
            <person name="Drula E."/>
            <person name="Henrissat B."/>
            <person name="Kohler A."/>
            <person name="Grigoriev I.V."/>
            <person name="Martin F.M."/>
            <person name="Hacquard S."/>
        </authorList>
    </citation>
    <scope>NUCLEOTIDE SEQUENCE [LARGE SCALE GENOMIC DNA]</scope>
    <source>
        <strain evidence="2 3">MPI-CAGE-CH-0241</strain>
    </source>
</reference>
<comment type="caution">
    <text evidence="2">The sequence shown here is derived from an EMBL/GenBank/DDBJ whole genome shotgun (WGS) entry which is preliminary data.</text>
</comment>
<keyword evidence="1" id="KW-1133">Transmembrane helix</keyword>
<organism evidence="2 3">
    <name type="scientific">Thelonectria olida</name>
    <dbReference type="NCBI Taxonomy" id="1576542"/>
    <lineage>
        <taxon>Eukaryota</taxon>
        <taxon>Fungi</taxon>
        <taxon>Dikarya</taxon>
        <taxon>Ascomycota</taxon>
        <taxon>Pezizomycotina</taxon>
        <taxon>Sordariomycetes</taxon>
        <taxon>Hypocreomycetidae</taxon>
        <taxon>Hypocreales</taxon>
        <taxon>Nectriaceae</taxon>
        <taxon>Thelonectria</taxon>
    </lineage>
</organism>
<dbReference type="Proteomes" id="UP000777438">
    <property type="component" value="Unassembled WGS sequence"/>
</dbReference>
<keyword evidence="1" id="KW-0472">Membrane</keyword>
<keyword evidence="3" id="KW-1185">Reference proteome</keyword>
<sequence>METSYRDAALACLEGLEEDSEDYSNRVIEVNDMKNMELWVERALFWQVFGGLASYSGIMARLILSSWFKHSLRASVTCSSKLRAASKNGGFEAFHERYYLTAPIYTWNCLFGNS</sequence>
<keyword evidence="1" id="KW-0812">Transmembrane</keyword>
<proteinExistence type="predicted"/>
<accession>A0A9P8VNT3</accession>
<protein>
    <submittedName>
        <fullName evidence="2">Uncharacterized protein</fullName>
    </submittedName>
</protein>
<name>A0A9P8VNT3_9HYPO</name>
<evidence type="ECO:0000313" key="2">
    <source>
        <dbReference type="EMBL" id="KAH6867210.1"/>
    </source>
</evidence>
<gene>
    <name evidence="2" type="ORF">B0T10DRAFT_467998</name>
</gene>